<dbReference type="Proteomes" id="UP000708208">
    <property type="component" value="Unassembled WGS sequence"/>
</dbReference>
<reference evidence="1" key="1">
    <citation type="submission" date="2021-06" db="EMBL/GenBank/DDBJ databases">
        <authorList>
            <person name="Hodson N. C."/>
            <person name="Mongue J. A."/>
            <person name="Jaron S. K."/>
        </authorList>
    </citation>
    <scope>NUCLEOTIDE SEQUENCE</scope>
</reference>
<dbReference type="EMBL" id="CAJVCH010303300">
    <property type="protein sequence ID" value="CAG7785766.1"/>
    <property type="molecule type" value="Genomic_DNA"/>
</dbReference>
<organism evidence="1 2">
    <name type="scientific">Allacma fusca</name>
    <dbReference type="NCBI Taxonomy" id="39272"/>
    <lineage>
        <taxon>Eukaryota</taxon>
        <taxon>Metazoa</taxon>
        <taxon>Ecdysozoa</taxon>
        <taxon>Arthropoda</taxon>
        <taxon>Hexapoda</taxon>
        <taxon>Collembola</taxon>
        <taxon>Symphypleona</taxon>
        <taxon>Sminthuridae</taxon>
        <taxon>Allacma</taxon>
    </lineage>
</organism>
<evidence type="ECO:0000313" key="2">
    <source>
        <dbReference type="Proteomes" id="UP000708208"/>
    </source>
</evidence>
<sequence>MFLTASAKARKVVSLGLEDLYDLRELFLPAFCTISSIQCNEEITYCDERIASLPLEEDIPIKTYKKLPQKTTKQFD</sequence>
<feature type="non-terminal residue" evidence="1">
    <location>
        <position position="1"/>
    </location>
</feature>
<comment type="caution">
    <text evidence="1">The sequence shown here is derived from an EMBL/GenBank/DDBJ whole genome shotgun (WGS) entry which is preliminary data.</text>
</comment>
<proteinExistence type="predicted"/>
<dbReference type="AlphaFoldDB" id="A0A8J2KGP1"/>
<accession>A0A8J2KGP1</accession>
<gene>
    <name evidence="1" type="ORF">AFUS01_LOCUS24372</name>
</gene>
<protein>
    <submittedName>
        <fullName evidence="1">Uncharacterized protein</fullName>
    </submittedName>
</protein>
<keyword evidence="2" id="KW-1185">Reference proteome</keyword>
<name>A0A8J2KGP1_9HEXA</name>
<evidence type="ECO:0000313" key="1">
    <source>
        <dbReference type="EMBL" id="CAG7785766.1"/>
    </source>
</evidence>